<dbReference type="RefSeq" id="WP_115566276.1">
    <property type="nucleotide sequence ID" value="NZ_QRGR01000015.1"/>
</dbReference>
<proteinExistence type="predicted"/>
<comment type="caution">
    <text evidence="2">The sequence shown here is derived from an EMBL/GenBank/DDBJ whole genome shotgun (WGS) entry which is preliminary data.</text>
</comment>
<reference evidence="3" key="1">
    <citation type="submission" date="2018-08" db="EMBL/GenBank/DDBJ databases">
        <authorList>
            <person name="Liu Z.-W."/>
            <person name="Du Z.-J."/>
        </authorList>
    </citation>
    <scope>NUCLEOTIDE SEQUENCE [LARGE SCALE GENOMIC DNA]</scope>
    <source>
        <strain evidence="3">H4X</strain>
    </source>
</reference>
<evidence type="ECO:0000313" key="3">
    <source>
        <dbReference type="Proteomes" id="UP000256708"/>
    </source>
</evidence>
<sequence>MNKLRWSAIYAAMAAGIGTVLLLTLLYFFFYKDSALTLTNYSMNRRRNILDGLRNEAVFLRALDWTSLKLQEK</sequence>
<feature type="transmembrane region" description="Helical" evidence="1">
    <location>
        <begin position="7"/>
        <end position="30"/>
    </location>
</feature>
<organism evidence="2 3">
    <name type="scientific">Pontibacter diazotrophicus</name>
    <dbReference type="NCBI Taxonomy" id="1400979"/>
    <lineage>
        <taxon>Bacteria</taxon>
        <taxon>Pseudomonadati</taxon>
        <taxon>Bacteroidota</taxon>
        <taxon>Cytophagia</taxon>
        <taxon>Cytophagales</taxon>
        <taxon>Hymenobacteraceae</taxon>
        <taxon>Pontibacter</taxon>
    </lineage>
</organism>
<dbReference type="Proteomes" id="UP000256708">
    <property type="component" value="Unassembled WGS sequence"/>
</dbReference>
<keyword evidence="1" id="KW-1133">Transmembrane helix</keyword>
<accession>A0A3D8LA69</accession>
<protein>
    <submittedName>
        <fullName evidence="2">Uncharacterized protein</fullName>
    </submittedName>
</protein>
<keyword evidence="3" id="KW-1185">Reference proteome</keyword>
<name>A0A3D8LA69_9BACT</name>
<evidence type="ECO:0000256" key="1">
    <source>
        <dbReference type="SAM" id="Phobius"/>
    </source>
</evidence>
<dbReference type="AlphaFoldDB" id="A0A3D8LA69"/>
<keyword evidence="1" id="KW-0812">Transmembrane</keyword>
<evidence type="ECO:0000313" key="2">
    <source>
        <dbReference type="EMBL" id="RDV14319.1"/>
    </source>
</evidence>
<keyword evidence="1" id="KW-0472">Membrane</keyword>
<dbReference type="EMBL" id="QRGR01000015">
    <property type="protein sequence ID" value="RDV14319.1"/>
    <property type="molecule type" value="Genomic_DNA"/>
</dbReference>
<gene>
    <name evidence="2" type="ORF">DXT99_14420</name>
</gene>